<dbReference type="NCBIfam" id="NF041359">
    <property type="entry name" value="GntG_guanitoxin"/>
    <property type="match status" value="1"/>
</dbReference>
<dbReference type="GO" id="GO:0006545">
    <property type="term" value="P:glycine biosynthetic process"/>
    <property type="evidence" value="ECO:0007669"/>
    <property type="project" value="TreeGrafter"/>
</dbReference>
<dbReference type="InterPro" id="IPR001597">
    <property type="entry name" value="ArAA_b-elim_lyase/Thr_aldolase"/>
</dbReference>
<dbReference type="EMBL" id="QMAP01000001">
    <property type="protein sequence ID" value="RXI50630.1"/>
    <property type="molecule type" value="Genomic_DNA"/>
</dbReference>
<evidence type="ECO:0000313" key="9">
    <source>
        <dbReference type="Proteomes" id="UP000290921"/>
    </source>
</evidence>
<dbReference type="PANTHER" id="PTHR48097">
    <property type="entry name" value="L-THREONINE ALDOLASE-RELATED"/>
    <property type="match status" value="1"/>
</dbReference>
<dbReference type="RefSeq" id="WP_129029659.1">
    <property type="nucleotide sequence ID" value="NZ_AP026804.1"/>
</dbReference>
<evidence type="ECO:0000256" key="1">
    <source>
        <dbReference type="ARBA" id="ARBA00001933"/>
    </source>
</evidence>
<evidence type="ECO:0000313" key="8">
    <source>
        <dbReference type="EMBL" id="RXI50630.1"/>
    </source>
</evidence>
<dbReference type="Pfam" id="PF01212">
    <property type="entry name" value="Beta_elim_lyase"/>
    <property type="match status" value="1"/>
</dbReference>
<accession>A0A4Q0VFQ1</accession>
<dbReference type="GO" id="GO:0005829">
    <property type="term" value="C:cytosol"/>
    <property type="evidence" value="ECO:0007669"/>
    <property type="project" value="TreeGrafter"/>
</dbReference>
<evidence type="ECO:0000256" key="2">
    <source>
        <dbReference type="ARBA" id="ARBA00006966"/>
    </source>
</evidence>
<evidence type="ECO:0000256" key="5">
    <source>
        <dbReference type="PIRSR" id="PIRSR017617-1"/>
    </source>
</evidence>
<evidence type="ECO:0000256" key="4">
    <source>
        <dbReference type="ARBA" id="ARBA00023239"/>
    </source>
</evidence>
<dbReference type="SUPFAM" id="SSF53383">
    <property type="entry name" value="PLP-dependent transferases"/>
    <property type="match status" value="1"/>
</dbReference>
<comment type="similarity">
    <text evidence="2">Belongs to the threonine aldolase family.</text>
</comment>
<proteinExistence type="inferred from homology"/>
<dbReference type="EMBL" id="AP026818">
    <property type="protein sequence ID" value="BDR80623.1"/>
    <property type="molecule type" value="Genomic_DNA"/>
</dbReference>
<dbReference type="InterPro" id="IPR015422">
    <property type="entry name" value="PyrdxlP-dep_Trfase_small"/>
</dbReference>
<gene>
    <name evidence="7" type="primary">ltaE</name>
    <name evidence="8" type="ORF">DP130_01270</name>
    <name evidence="7" type="ORF">K234311028_08690</name>
</gene>
<dbReference type="InterPro" id="IPR023603">
    <property type="entry name" value="Low_specificity_L-TA-like"/>
</dbReference>
<dbReference type="FunFam" id="3.40.640.10:FF:000030">
    <property type="entry name" value="Low-specificity L-threonine aldolase"/>
    <property type="match status" value="1"/>
</dbReference>
<dbReference type="Gene3D" id="3.40.640.10">
    <property type="entry name" value="Type I PLP-dependent aspartate aminotransferase-like (Major domain)"/>
    <property type="match status" value="1"/>
</dbReference>
<reference evidence="8 9" key="1">
    <citation type="submission" date="2018-06" db="EMBL/GenBank/DDBJ databases">
        <title>Genome conservation of Clostridium tetani.</title>
        <authorList>
            <person name="Bruggemann H."/>
            <person name="Popoff M.R."/>
        </authorList>
    </citation>
    <scope>NUCLEOTIDE SEQUENCE [LARGE SCALE GENOMIC DNA]</scope>
    <source>
        <strain evidence="8 9">2017.061</strain>
    </source>
</reference>
<keyword evidence="3" id="KW-0663">Pyridoxal phosphate</keyword>
<evidence type="ECO:0000313" key="10">
    <source>
        <dbReference type="Proteomes" id="UP001321763"/>
    </source>
</evidence>
<dbReference type="InterPro" id="IPR015421">
    <property type="entry name" value="PyrdxlP-dep_Trfase_major"/>
</dbReference>
<protein>
    <submittedName>
        <fullName evidence="7 8">Threonine aldolase</fullName>
        <ecNumber evidence="8">4.1.2.48</ecNumber>
    </submittedName>
</protein>
<evidence type="ECO:0000313" key="7">
    <source>
        <dbReference type="EMBL" id="BDR80623.1"/>
    </source>
</evidence>
<dbReference type="PANTHER" id="PTHR48097:SF9">
    <property type="entry name" value="L-THREONINE ALDOLASE"/>
    <property type="match status" value="1"/>
</dbReference>
<dbReference type="Gene3D" id="3.90.1150.10">
    <property type="entry name" value="Aspartate Aminotransferase, domain 1"/>
    <property type="match status" value="1"/>
</dbReference>
<dbReference type="PIRSF" id="PIRSF017617">
    <property type="entry name" value="Thr_aldolase"/>
    <property type="match status" value="1"/>
</dbReference>
<dbReference type="CDD" id="cd06502">
    <property type="entry name" value="TA_like"/>
    <property type="match status" value="1"/>
</dbReference>
<dbReference type="GO" id="GO:0008732">
    <property type="term" value="F:L-allo-threonine aldolase activity"/>
    <property type="evidence" value="ECO:0007669"/>
    <property type="project" value="TreeGrafter"/>
</dbReference>
<dbReference type="InterPro" id="IPR015424">
    <property type="entry name" value="PyrdxlP-dep_Trfase"/>
</dbReference>
<evidence type="ECO:0000256" key="3">
    <source>
        <dbReference type="ARBA" id="ARBA00022898"/>
    </source>
</evidence>
<dbReference type="Proteomes" id="UP000290921">
    <property type="component" value="Unassembled WGS sequence"/>
</dbReference>
<keyword evidence="4 8" id="KW-0456">Lyase</keyword>
<comment type="cofactor">
    <cofactor evidence="1">
        <name>pyridoxal 5'-phosphate</name>
        <dbReference type="ChEBI" id="CHEBI:597326"/>
    </cofactor>
</comment>
<name>A0A4Q0VFQ1_CLOTA</name>
<dbReference type="AlphaFoldDB" id="A0A4Q0VFQ1"/>
<dbReference type="Proteomes" id="UP001321763">
    <property type="component" value="Chromosome"/>
</dbReference>
<feature type="modified residue" description="N6-(pyridoxal phosphate)lysine" evidence="5">
    <location>
        <position position="199"/>
    </location>
</feature>
<organism evidence="8 9">
    <name type="scientific">Clostridium tetani</name>
    <dbReference type="NCBI Taxonomy" id="1513"/>
    <lineage>
        <taxon>Bacteria</taxon>
        <taxon>Bacillati</taxon>
        <taxon>Bacillota</taxon>
        <taxon>Clostridia</taxon>
        <taxon>Eubacteriales</taxon>
        <taxon>Clostridiaceae</taxon>
        <taxon>Clostridium</taxon>
    </lineage>
</organism>
<sequence length="341" mass="37926">MDFLDLRSDTVTKPTETMRKAMFKADVGDDVYGDDPTVNELEEYAANLVGKEAALFVPSGVFGNQLSLFTHCKRGDEVILGEDCHIIMHETGAPAVIAGVQLRPIKSENGFMSLDDIQSKIRGENIHFPDTSLICVENAHSCGRVISLKHMEKIYNISKQHNIPIHLDGARLFNAAAYLDVGVKDITKYCDSVMFSLSKGLCAPVGSILAGSKDFIKKARKKRKLMGGGLRQAGVLAAPGLVALKEMIPQLKKDYENALLLGKELSKIPNIKVNLEDININMVFFSIENIDYDEVDIINKFYSKGIKINGTEDGKFRFATHYWIKEEDISYIIETMKTSLQ</sequence>
<reference evidence="7 10" key="2">
    <citation type="submission" date="2022-09" db="EMBL/GenBank/DDBJ databases">
        <title>complete genome sequences of Clostridium tetani str. KHSU-234311-028 isolated from soil.</title>
        <authorList>
            <person name="Sekizuka T."/>
            <person name="Shitada C."/>
            <person name="Takahashi M."/>
            <person name="Kuroda M."/>
        </authorList>
    </citation>
    <scope>NUCLEOTIDE SEQUENCE [LARGE SCALE GENOMIC DNA]</scope>
    <source>
        <strain evidence="7 10">KHSU-234311-028</strain>
    </source>
</reference>
<dbReference type="NCBIfam" id="NF007825">
    <property type="entry name" value="PRK10534.1"/>
    <property type="match status" value="1"/>
</dbReference>
<evidence type="ECO:0000259" key="6">
    <source>
        <dbReference type="Pfam" id="PF01212"/>
    </source>
</evidence>
<feature type="domain" description="Aromatic amino acid beta-eliminating lyase/threonine aldolase" evidence="6">
    <location>
        <begin position="5"/>
        <end position="286"/>
    </location>
</feature>
<dbReference type="EC" id="4.1.2.48" evidence="8"/>
<dbReference type="GO" id="GO:0006567">
    <property type="term" value="P:L-threonine catabolic process"/>
    <property type="evidence" value="ECO:0007669"/>
    <property type="project" value="TreeGrafter"/>
</dbReference>